<organism evidence="1 2">
    <name type="scientific">Porphyra umbilicalis</name>
    <name type="common">Purple laver</name>
    <name type="synonym">Red alga</name>
    <dbReference type="NCBI Taxonomy" id="2786"/>
    <lineage>
        <taxon>Eukaryota</taxon>
        <taxon>Rhodophyta</taxon>
        <taxon>Bangiophyceae</taxon>
        <taxon>Bangiales</taxon>
        <taxon>Bangiaceae</taxon>
        <taxon>Porphyra</taxon>
    </lineage>
</organism>
<evidence type="ECO:0000313" key="1">
    <source>
        <dbReference type="EMBL" id="OSX74231.1"/>
    </source>
</evidence>
<gene>
    <name evidence="1" type="ORF">BU14_0300s0027</name>
</gene>
<dbReference type="EMBL" id="KV918958">
    <property type="protein sequence ID" value="OSX74231.1"/>
    <property type="molecule type" value="Genomic_DNA"/>
</dbReference>
<dbReference type="Proteomes" id="UP000218209">
    <property type="component" value="Unassembled WGS sequence"/>
</dbReference>
<proteinExistence type="predicted"/>
<protein>
    <submittedName>
        <fullName evidence="1">Uncharacterized protein</fullName>
    </submittedName>
</protein>
<dbReference type="AlphaFoldDB" id="A0A1X6P032"/>
<name>A0A1X6P032_PORUM</name>
<keyword evidence="2" id="KW-1185">Reference proteome</keyword>
<evidence type="ECO:0000313" key="2">
    <source>
        <dbReference type="Proteomes" id="UP000218209"/>
    </source>
</evidence>
<accession>A0A1X6P032</accession>
<reference evidence="1 2" key="1">
    <citation type="submission" date="2017-03" db="EMBL/GenBank/DDBJ databases">
        <title>WGS assembly of Porphyra umbilicalis.</title>
        <authorList>
            <person name="Brawley S.H."/>
            <person name="Blouin N.A."/>
            <person name="Ficko-Blean E."/>
            <person name="Wheeler G.L."/>
            <person name="Lohr M."/>
            <person name="Goodson H.V."/>
            <person name="Jenkins J.W."/>
            <person name="Blaby-Haas C.E."/>
            <person name="Helliwell K.E."/>
            <person name="Chan C."/>
            <person name="Marriage T."/>
            <person name="Bhattacharya D."/>
            <person name="Klein A.S."/>
            <person name="Badis Y."/>
            <person name="Brodie J."/>
            <person name="Cao Y."/>
            <person name="Collen J."/>
            <person name="Dittami S.M."/>
            <person name="Gachon C.M."/>
            <person name="Green B.R."/>
            <person name="Karpowicz S."/>
            <person name="Kim J.W."/>
            <person name="Kudahl U."/>
            <person name="Lin S."/>
            <person name="Michel G."/>
            <person name="Mittag M."/>
            <person name="Olson B.J."/>
            <person name="Pangilinan J."/>
            <person name="Peng Y."/>
            <person name="Qiu H."/>
            <person name="Shu S."/>
            <person name="Singer J.T."/>
            <person name="Smith A.G."/>
            <person name="Sprecher B.N."/>
            <person name="Wagner V."/>
            <person name="Wang W."/>
            <person name="Wang Z.-Y."/>
            <person name="Yan J."/>
            <person name="Yarish C."/>
            <person name="Zoeuner-Riek S."/>
            <person name="Zhuang Y."/>
            <person name="Zou Y."/>
            <person name="Lindquist E.A."/>
            <person name="Grimwood J."/>
            <person name="Barry K."/>
            <person name="Rokhsar D.S."/>
            <person name="Schmutz J."/>
            <person name="Stiller J.W."/>
            <person name="Grossman A.R."/>
            <person name="Prochnik S.E."/>
        </authorList>
    </citation>
    <scope>NUCLEOTIDE SEQUENCE [LARGE SCALE GENOMIC DNA]</scope>
    <source>
        <strain evidence="1">4086291</strain>
    </source>
</reference>
<sequence length="210" mass="23457">MLFARRLCHFVACAWRVVPGRVSPPPIPPLKRAFFVTYLYLSLHWLAIYCSLWPRSCVVVIQTSAGAVRGAGGEGLVEQWGGEVVGRRRGGDWMRRQEDVARRRVHHEMKLSSRGFSCPGRSGVGGEEGGVHAHPPLVLFRYGQCDGVQSAPARRQRRTPSECLLSSFSVRRSRDMCEHYASCTSVDFIFQLRARPHGGGDRSESCDEAE</sequence>